<dbReference type="AlphaFoldDB" id="A0A0C6FBQ0"/>
<proteinExistence type="predicted"/>
<dbReference type="PATRIC" id="fig|270351.10.peg.791"/>
<gene>
    <name evidence="1" type="ORF">Maq22A_c04080</name>
</gene>
<accession>A0A0C6FBQ0</accession>
<dbReference type="RefSeq" id="WP_060845790.1">
    <property type="nucleotide sequence ID" value="NZ_AP014704.1"/>
</dbReference>
<dbReference type="EMBL" id="AP014704">
    <property type="protein sequence ID" value="BAQ44242.1"/>
    <property type="molecule type" value="Genomic_DNA"/>
</dbReference>
<dbReference type="KEGG" id="maqu:Maq22A_c04080"/>
<sequence>MSDAFNPGILHAAQVSAIHALEILECVQVLLHSVEEDSNPQWSHRLCSGAYEIVELAHSHVRDVSEALSKVVDAFEAGARS</sequence>
<evidence type="ECO:0000313" key="2">
    <source>
        <dbReference type="Proteomes" id="UP000061432"/>
    </source>
</evidence>
<protein>
    <submittedName>
        <fullName evidence="1">Uncharacterized protein</fullName>
    </submittedName>
</protein>
<name>A0A0C6FBQ0_9HYPH</name>
<dbReference type="Proteomes" id="UP000061432">
    <property type="component" value="Chromosome"/>
</dbReference>
<organism evidence="1 2">
    <name type="scientific">Methylobacterium aquaticum</name>
    <dbReference type="NCBI Taxonomy" id="270351"/>
    <lineage>
        <taxon>Bacteria</taxon>
        <taxon>Pseudomonadati</taxon>
        <taxon>Pseudomonadota</taxon>
        <taxon>Alphaproteobacteria</taxon>
        <taxon>Hyphomicrobiales</taxon>
        <taxon>Methylobacteriaceae</taxon>
        <taxon>Methylobacterium</taxon>
    </lineage>
</organism>
<reference evidence="2" key="2">
    <citation type="submission" date="2015-01" db="EMBL/GenBank/DDBJ databases">
        <title>Complete genome sequence of Methylobacterium aquaticum strain 22A.</title>
        <authorList>
            <person name="Tani A."/>
            <person name="Ogura Y."/>
            <person name="Hayashi T."/>
        </authorList>
    </citation>
    <scope>NUCLEOTIDE SEQUENCE [LARGE SCALE GENOMIC DNA]</scope>
    <source>
        <strain evidence="2">MA-22A</strain>
    </source>
</reference>
<reference evidence="1 2" key="1">
    <citation type="journal article" date="2015" name="Genome Announc.">
        <title>Complete Genome Sequence of Methylobacterium aquaticum Strain 22A, Isolated from Racomitrium japonicum Moss.</title>
        <authorList>
            <person name="Tani A."/>
            <person name="Ogura Y."/>
            <person name="Hayashi T."/>
            <person name="Kimbara K."/>
        </authorList>
    </citation>
    <scope>NUCLEOTIDE SEQUENCE [LARGE SCALE GENOMIC DNA]</scope>
    <source>
        <strain evidence="1 2">MA-22A</strain>
    </source>
</reference>
<dbReference type="STRING" id="270351.Maq22A_c04080"/>
<dbReference type="OrthoDB" id="9918003at2"/>
<evidence type="ECO:0000313" key="1">
    <source>
        <dbReference type="EMBL" id="BAQ44242.1"/>
    </source>
</evidence>